<keyword evidence="3" id="KW-0813">Transport</keyword>
<dbReference type="InterPro" id="IPR013099">
    <property type="entry name" value="K_chnl_dom"/>
</dbReference>
<sequence length="373" mass="41420">MSLITTLTGALGVFLLAILLWDAYETILLPRRLPGDIRVSRLVLRSIWRVWRRLSRGIRARNDRELFLSFYAQLSLLGLFSVWAAGLILGFALLHWAVGSHLAAPSGVAGFGKDLYMSGTTFFTLGLGDVVPMTQFARVLTVLEAGIGFGFLALVIAYVPVLYQFFSRREARITMLDQWAGSPPAAGLILKRAFESGNPGGELDRLFRDWELTAAEILESHLSYPTLAFFRSQHDNQSWLASLCAILDASALAGAWVKGVDPFQARLTFAICRHTLVDVSQVFRLKPRDEGSAGGETERIAGLRAWLEAAGLPLEQGPEADARFRDLRRLYTPYLTALSDYLLMPLPNWLPPEKARYNWRTSASSPSIHDGAH</sequence>
<gene>
    <name evidence="3" type="ORF">E6K79_06135</name>
</gene>
<dbReference type="AlphaFoldDB" id="A0A538TMS4"/>
<evidence type="ECO:0000313" key="3">
    <source>
        <dbReference type="EMBL" id="TMQ64921.1"/>
    </source>
</evidence>
<dbReference type="Proteomes" id="UP000317691">
    <property type="component" value="Unassembled WGS sequence"/>
</dbReference>
<dbReference type="Pfam" id="PF07885">
    <property type="entry name" value="Ion_trans_2"/>
    <property type="match status" value="1"/>
</dbReference>
<dbReference type="GO" id="GO:0034220">
    <property type="term" value="P:monoatomic ion transmembrane transport"/>
    <property type="evidence" value="ECO:0007669"/>
    <property type="project" value="UniProtKB-KW"/>
</dbReference>
<feature type="transmembrane region" description="Helical" evidence="1">
    <location>
        <begin position="66"/>
        <end position="98"/>
    </location>
</feature>
<dbReference type="SUPFAM" id="SSF81324">
    <property type="entry name" value="Voltage-gated potassium channels"/>
    <property type="match status" value="1"/>
</dbReference>
<feature type="transmembrane region" description="Helical" evidence="1">
    <location>
        <begin position="6"/>
        <end position="24"/>
    </location>
</feature>
<feature type="domain" description="Potassium channel" evidence="2">
    <location>
        <begin position="108"/>
        <end position="159"/>
    </location>
</feature>
<organism evidence="3 4">
    <name type="scientific">Eiseniibacteriota bacterium</name>
    <dbReference type="NCBI Taxonomy" id="2212470"/>
    <lineage>
        <taxon>Bacteria</taxon>
        <taxon>Candidatus Eiseniibacteriota</taxon>
    </lineage>
</organism>
<evidence type="ECO:0000256" key="1">
    <source>
        <dbReference type="SAM" id="Phobius"/>
    </source>
</evidence>
<feature type="transmembrane region" description="Helical" evidence="1">
    <location>
        <begin position="145"/>
        <end position="166"/>
    </location>
</feature>
<name>A0A538TMS4_UNCEI</name>
<keyword evidence="1" id="KW-0812">Transmembrane</keyword>
<keyword evidence="1" id="KW-1133">Transmembrane helix</keyword>
<reference evidence="3 4" key="1">
    <citation type="journal article" date="2019" name="Nat. Microbiol.">
        <title>Mediterranean grassland soil C-N compound turnover is dependent on rainfall and depth, and is mediated by genomically divergent microorganisms.</title>
        <authorList>
            <person name="Diamond S."/>
            <person name="Andeer P.F."/>
            <person name="Li Z."/>
            <person name="Crits-Christoph A."/>
            <person name="Burstein D."/>
            <person name="Anantharaman K."/>
            <person name="Lane K.R."/>
            <person name="Thomas B.C."/>
            <person name="Pan C."/>
            <person name="Northen T.R."/>
            <person name="Banfield J.F."/>
        </authorList>
    </citation>
    <scope>NUCLEOTIDE SEQUENCE [LARGE SCALE GENOMIC DNA]</scope>
    <source>
        <strain evidence="3">WS_9</strain>
    </source>
</reference>
<dbReference type="Gene3D" id="1.10.287.70">
    <property type="match status" value="1"/>
</dbReference>
<comment type="caution">
    <text evidence="3">The sequence shown here is derived from an EMBL/GenBank/DDBJ whole genome shotgun (WGS) entry which is preliminary data.</text>
</comment>
<keyword evidence="3" id="KW-0406">Ion transport</keyword>
<protein>
    <submittedName>
        <fullName evidence="3">Two pore domain potassium channel family protein</fullName>
    </submittedName>
</protein>
<accession>A0A538TMS4</accession>
<evidence type="ECO:0000259" key="2">
    <source>
        <dbReference type="Pfam" id="PF07885"/>
    </source>
</evidence>
<dbReference type="EMBL" id="VBOZ01000016">
    <property type="protein sequence ID" value="TMQ64921.1"/>
    <property type="molecule type" value="Genomic_DNA"/>
</dbReference>
<evidence type="ECO:0000313" key="4">
    <source>
        <dbReference type="Proteomes" id="UP000317691"/>
    </source>
</evidence>
<keyword evidence="3" id="KW-0407">Ion channel</keyword>
<proteinExistence type="predicted"/>
<keyword evidence="1" id="KW-0472">Membrane</keyword>